<proteinExistence type="predicted"/>
<feature type="transmembrane region" description="Helical" evidence="7">
    <location>
        <begin position="179"/>
        <end position="199"/>
    </location>
</feature>
<evidence type="ECO:0000313" key="9">
    <source>
        <dbReference type="Proteomes" id="UP000054270"/>
    </source>
</evidence>
<feature type="transmembrane region" description="Helical" evidence="7">
    <location>
        <begin position="573"/>
        <end position="594"/>
    </location>
</feature>
<evidence type="ECO:0000256" key="1">
    <source>
        <dbReference type="ARBA" id="ARBA00004141"/>
    </source>
</evidence>
<feature type="compositionally biased region" description="Polar residues" evidence="6">
    <location>
        <begin position="27"/>
        <end position="40"/>
    </location>
</feature>
<feature type="region of interest" description="Disordered" evidence="6">
    <location>
        <begin position="1"/>
        <end position="58"/>
    </location>
</feature>
<evidence type="ECO:0000256" key="7">
    <source>
        <dbReference type="SAM" id="Phobius"/>
    </source>
</evidence>
<evidence type="ECO:0000256" key="4">
    <source>
        <dbReference type="ARBA" id="ARBA00022989"/>
    </source>
</evidence>
<protein>
    <recommendedName>
        <fullName evidence="10">Major facilitator superfamily (MFS) profile domain-containing protein</fullName>
    </recommendedName>
</protein>
<dbReference type="OrthoDB" id="28755at2759"/>
<dbReference type="AlphaFoldDB" id="A0A0D2N1B4"/>
<dbReference type="EMBL" id="KN817518">
    <property type="protein sequence ID" value="KJA30153.1"/>
    <property type="molecule type" value="Genomic_DNA"/>
</dbReference>
<dbReference type="PANTHER" id="PTHR19432">
    <property type="entry name" value="SUGAR TRANSPORTER"/>
    <property type="match status" value="1"/>
</dbReference>
<evidence type="ECO:0000256" key="3">
    <source>
        <dbReference type="ARBA" id="ARBA00022692"/>
    </source>
</evidence>
<sequence>MIPPIADASDDPTSQIPWPAARGARQPGQTSESSTENSTLAAADGVNGSPTKSDTTPGRRRLSTWDLITLSISMAGAQIAWTVELGYGTPFLLGLGLTEHLTSLVWLAGPISGLVAQPLIGALSDASSSKYRRRFWILLSTVALVVSTITLAYCRELASFFVDIFGVGNGDWTERRDQLVAWTAIGFAVVSFYVLDFALNGLQASLRNLLLDVAPPGQLSAGNAWHGRMTNAGNIVGFGFGFLPLGDLPIIRLIGGDQFRKFCIICIVILVATVWTTCANHQEEERPKVQRSEGGKFRDVLDNIFRAIMNLPKPIRRVCYVQLFAFMGWFPFLFYSTTYMGQVMAHEEGKEPDPELATRTGEFAMLIYSIVGVIAGTILPHLATRDRRLMAHKTDVDEDAEISRLRAAVRQWRIEAARHGQPLRLPVMPFLLRNIWTGALLLFSVLTFSTFFISTVVQATAFISLVGICWAVAMWVPFAIIMELLKEPPKPAHVQHEIPRPVHIRNISTPGGRPSFSGSERQPLLRRRSYDDFGNQPEGEEAPALPLPGGTILGIHNLAIVMPQFIVRFVSRLVTWILQSLQVALASSAIFRIVDGDSPSTLQMLTDLPNTYFGKNGVAWVLRFGGFCTLIGAVFARMVPPTPTEKAMRRRLGEMKLLGEEINP</sequence>
<dbReference type="Gene3D" id="1.20.1250.20">
    <property type="entry name" value="MFS general substrate transporter like domains"/>
    <property type="match status" value="1"/>
</dbReference>
<keyword evidence="4 7" id="KW-1133">Transmembrane helix</keyword>
<feature type="transmembrane region" description="Helical" evidence="7">
    <location>
        <begin position="318"/>
        <end position="335"/>
    </location>
</feature>
<reference evidence="9" key="1">
    <citation type="submission" date="2014-04" db="EMBL/GenBank/DDBJ databases">
        <title>Evolutionary Origins and Diversification of the Mycorrhizal Mutualists.</title>
        <authorList>
            <consortium name="DOE Joint Genome Institute"/>
            <consortium name="Mycorrhizal Genomics Consortium"/>
            <person name="Kohler A."/>
            <person name="Kuo A."/>
            <person name="Nagy L.G."/>
            <person name="Floudas D."/>
            <person name="Copeland A."/>
            <person name="Barry K.W."/>
            <person name="Cichocki N."/>
            <person name="Veneault-Fourrey C."/>
            <person name="LaButti K."/>
            <person name="Lindquist E.A."/>
            <person name="Lipzen A."/>
            <person name="Lundell T."/>
            <person name="Morin E."/>
            <person name="Murat C."/>
            <person name="Riley R."/>
            <person name="Ohm R."/>
            <person name="Sun H."/>
            <person name="Tunlid A."/>
            <person name="Henrissat B."/>
            <person name="Grigoriev I.V."/>
            <person name="Hibbett D.S."/>
            <person name="Martin F."/>
        </authorList>
    </citation>
    <scope>NUCLEOTIDE SEQUENCE [LARGE SCALE GENOMIC DNA]</scope>
    <source>
        <strain evidence="9">FD-334 SS-4</strain>
    </source>
</reference>
<evidence type="ECO:0008006" key="10">
    <source>
        <dbReference type="Google" id="ProtNLM"/>
    </source>
</evidence>
<comment type="subcellular location">
    <subcellularLocation>
        <location evidence="1">Membrane</location>
        <topology evidence="1">Multi-pass membrane protein</topology>
    </subcellularLocation>
</comment>
<dbReference type="SUPFAM" id="SSF103473">
    <property type="entry name" value="MFS general substrate transporter"/>
    <property type="match status" value="1"/>
</dbReference>
<evidence type="ECO:0000256" key="2">
    <source>
        <dbReference type="ARBA" id="ARBA00022448"/>
    </source>
</evidence>
<dbReference type="InterPro" id="IPR036259">
    <property type="entry name" value="MFS_trans_sf"/>
</dbReference>
<feature type="transmembrane region" description="Helical" evidence="7">
    <location>
        <begin position="259"/>
        <end position="278"/>
    </location>
</feature>
<keyword evidence="9" id="KW-1185">Reference proteome</keyword>
<keyword evidence="5 7" id="KW-0472">Membrane</keyword>
<evidence type="ECO:0000256" key="5">
    <source>
        <dbReference type="ARBA" id="ARBA00023136"/>
    </source>
</evidence>
<keyword evidence="3 7" id="KW-0812">Transmembrane</keyword>
<feature type="transmembrane region" description="Helical" evidence="7">
    <location>
        <begin position="618"/>
        <end position="639"/>
    </location>
</feature>
<accession>A0A0D2N1B4</accession>
<feature type="transmembrane region" description="Helical" evidence="7">
    <location>
        <begin position="459"/>
        <end position="481"/>
    </location>
</feature>
<feature type="transmembrane region" description="Helical" evidence="7">
    <location>
        <begin position="135"/>
        <end position="153"/>
    </location>
</feature>
<organism evidence="8 9">
    <name type="scientific">Hypholoma sublateritium (strain FD-334 SS-4)</name>
    <dbReference type="NCBI Taxonomy" id="945553"/>
    <lineage>
        <taxon>Eukaryota</taxon>
        <taxon>Fungi</taxon>
        <taxon>Dikarya</taxon>
        <taxon>Basidiomycota</taxon>
        <taxon>Agaricomycotina</taxon>
        <taxon>Agaricomycetes</taxon>
        <taxon>Agaricomycetidae</taxon>
        <taxon>Agaricales</taxon>
        <taxon>Agaricineae</taxon>
        <taxon>Strophariaceae</taxon>
        <taxon>Hypholoma</taxon>
    </lineage>
</organism>
<keyword evidence="2" id="KW-0813">Transport</keyword>
<evidence type="ECO:0000256" key="6">
    <source>
        <dbReference type="SAM" id="MobiDB-lite"/>
    </source>
</evidence>
<gene>
    <name evidence="8" type="ORF">HYPSUDRAFT_1062971</name>
</gene>
<feature type="transmembrane region" description="Helical" evidence="7">
    <location>
        <begin position="235"/>
        <end position="253"/>
    </location>
</feature>
<feature type="transmembrane region" description="Helical" evidence="7">
    <location>
        <begin position="431"/>
        <end position="453"/>
    </location>
</feature>
<name>A0A0D2N1B4_HYPSF</name>
<evidence type="ECO:0000313" key="8">
    <source>
        <dbReference type="EMBL" id="KJA30153.1"/>
    </source>
</evidence>
<dbReference type="GO" id="GO:0008506">
    <property type="term" value="F:sucrose:proton symporter activity"/>
    <property type="evidence" value="ECO:0007669"/>
    <property type="project" value="TreeGrafter"/>
</dbReference>
<dbReference type="PANTHER" id="PTHR19432:SF35">
    <property type="entry name" value="SOLUTE CARRIER FAMILY 45 MEMBER 3 ISOFORM X1"/>
    <property type="match status" value="1"/>
</dbReference>
<dbReference type="OMA" id="RVCYVQV"/>
<dbReference type="Proteomes" id="UP000054270">
    <property type="component" value="Unassembled WGS sequence"/>
</dbReference>
<feature type="transmembrane region" description="Helical" evidence="7">
    <location>
        <begin position="62"/>
        <end position="83"/>
    </location>
</feature>
<feature type="transmembrane region" description="Helical" evidence="7">
    <location>
        <begin position="103"/>
        <end position="123"/>
    </location>
</feature>
<dbReference type="GO" id="GO:0005886">
    <property type="term" value="C:plasma membrane"/>
    <property type="evidence" value="ECO:0007669"/>
    <property type="project" value="TreeGrafter"/>
</dbReference>
<feature type="transmembrane region" description="Helical" evidence="7">
    <location>
        <begin position="363"/>
        <end position="383"/>
    </location>
</feature>